<dbReference type="AlphaFoldDB" id="A0A914ZL61"/>
<sequence>MSWKTQFICSAMYRTQEVLGDRTTGNAKGEVLCRHVTCILYITFNSFIQLCFILKGMVHIASERRFGFLLSWLFQYNLGIVFGSLVEFHINNSGQVQTEVNNLL</sequence>
<accession>A0A914ZL61</accession>
<evidence type="ECO:0000313" key="2">
    <source>
        <dbReference type="Proteomes" id="UP000887569"/>
    </source>
</evidence>
<feature type="transmembrane region" description="Helical" evidence="1">
    <location>
        <begin position="66"/>
        <end position="86"/>
    </location>
</feature>
<evidence type="ECO:0000256" key="1">
    <source>
        <dbReference type="SAM" id="Phobius"/>
    </source>
</evidence>
<evidence type="ECO:0000313" key="3">
    <source>
        <dbReference type="WBParaSite" id="PgB04_g177_t01"/>
    </source>
</evidence>
<keyword evidence="1" id="KW-0472">Membrane</keyword>
<dbReference type="Proteomes" id="UP000887569">
    <property type="component" value="Unplaced"/>
</dbReference>
<name>A0A914ZL61_PARUN</name>
<feature type="transmembrane region" description="Helical" evidence="1">
    <location>
        <begin position="34"/>
        <end position="54"/>
    </location>
</feature>
<proteinExistence type="predicted"/>
<dbReference type="WBParaSite" id="PgB04_g177_t01">
    <property type="protein sequence ID" value="PgB04_g177_t01"/>
    <property type="gene ID" value="PgB04_g177"/>
</dbReference>
<protein>
    <submittedName>
        <fullName evidence="3">MSP domain-containing protein</fullName>
    </submittedName>
</protein>
<keyword evidence="2" id="KW-1185">Reference proteome</keyword>
<keyword evidence="1" id="KW-1133">Transmembrane helix</keyword>
<organism evidence="2 3">
    <name type="scientific">Parascaris univalens</name>
    <name type="common">Nematode worm</name>
    <dbReference type="NCBI Taxonomy" id="6257"/>
    <lineage>
        <taxon>Eukaryota</taxon>
        <taxon>Metazoa</taxon>
        <taxon>Ecdysozoa</taxon>
        <taxon>Nematoda</taxon>
        <taxon>Chromadorea</taxon>
        <taxon>Rhabditida</taxon>
        <taxon>Spirurina</taxon>
        <taxon>Ascaridomorpha</taxon>
        <taxon>Ascaridoidea</taxon>
        <taxon>Ascarididae</taxon>
        <taxon>Parascaris</taxon>
    </lineage>
</organism>
<reference evidence="3" key="1">
    <citation type="submission" date="2022-11" db="UniProtKB">
        <authorList>
            <consortium name="WormBaseParasite"/>
        </authorList>
    </citation>
    <scope>IDENTIFICATION</scope>
</reference>
<keyword evidence="1" id="KW-0812">Transmembrane</keyword>